<feature type="region of interest" description="Disordered" evidence="8">
    <location>
        <begin position="1806"/>
        <end position="1829"/>
    </location>
</feature>
<feature type="compositionally biased region" description="Basic and acidic residues" evidence="8">
    <location>
        <begin position="2581"/>
        <end position="2592"/>
    </location>
</feature>
<dbReference type="InterPro" id="IPR025527">
    <property type="entry name" value="HUWE1/Rev1_UBM"/>
</dbReference>
<comment type="catalytic activity">
    <reaction evidence="1">
        <text>S-ubiquitinyl-[E2 ubiquitin-conjugating enzyme]-L-cysteine + [acceptor protein]-L-lysine = [E2 ubiquitin-conjugating enzyme]-L-cysteine + N(6)-ubiquitinyl-[acceptor protein]-L-lysine.</text>
        <dbReference type="EC" id="2.3.2.26"/>
    </reaction>
</comment>
<feature type="region of interest" description="Disordered" evidence="8">
    <location>
        <begin position="2680"/>
        <end position="2716"/>
    </location>
</feature>
<evidence type="ECO:0000259" key="9">
    <source>
        <dbReference type="PROSITE" id="PS50237"/>
    </source>
</evidence>
<dbReference type="CDD" id="cd00078">
    <property type="entry name" value="HECTc"/>
    <property type="match status" value="1"/>
</dbReference>
<feature type="compositionally biased region" description="Acidic residues" evidence="8">
    <location>
        <begin position="2404"/>
        <end position="2446"/>
    </location>
</feature>
<evidence type="ECO:0000256" key="4">
    <source>
        <dbReference type="ARBA" id="ARBA00022679"/>
    </source>
</evidence>
<feature type="compositionally biased region" description="Acidic residues" evidence="8">
    <location>
        <begin position="2465"/>
        <end position="2517"/>
    </location>
</feature>
<feature type="compositionally biased region" description="Basic and acidic residues" evidence="8">
    <location>
        <begin position="1818"/>
        <end position="1829"/>
    </location>
</feature>
<dbReference type="InterPro" id="IPR035983">
    <property type="entry name" value="Hect_E3_ubiquitin_ligase"/>
</dbReference>
<feature type="region of interest" description="Disordered" evidence="8">
    <location>
        <begin position="939"/>
        <end position="968"/>
    </location>
</feature>
<dbReference type="Pfam" id="PF06012">
    <property type="entry name" value="DUF908"/>
    <property type="match status" value="1"/>
</dbReference>
<keyword evidence="4" id="KW-0808">Transferase</keyword>
<feature type="compositionally biased region" description="Basic and acidic residues" evidence="8">
    <location>
        <begin position="3340"/>
        <end position="3359"/>
    </location>
</feature>
<feature type="region of interest" description="Disordered" evidence="8">
    <location>
        <begin position="1537"/>
        <end position="1576"/>
    </location>
</feature>
<accession>A0ABR3YA96</accession>
<comment type="similarity">
    <text evidence="6">Belongs to the UPL family. TOM1/PTR1 subfamily.</text>
</comment>
<dbReference type="InterPro" id="IPR000569">
    <property type="entry name" value="HECT_dom"/>
</dbReference>
<reference evidence="10 11" key="1">
    <citation type="journal article" date="2024" name="Commun. Biol.">
        <title>Comparative genomic analysis of thermophilic fungi reveals convergent evolutionary adaptations and gene losses.</title>
        <authorList>
            <person name="Steindorff A.S."/>
            <person name="Aguilar-Pontes M.V."/>
            <person name="Robinson A.J."/>
            <person name="Andreopoulos B."/>
            <person name="LaButti K."/>
            <person name="Kuo A."/>
            <person name="Mondo S."/>
            <person name="Riley R."/>
            <person name="Otillar R."/>
            <person name="Haridas S."/>
            <person name="Lipzen A."/>
            <person name="Grimwood J."/>
            <person name="Schmutz J."/>
            <person name="Clum A."/>
            <person name="Reid I.D."/>
            <person name="Moisan M.C."/>
            <person name="Butler G."/>
            <person name="Nguyen T.T.M."/>
            <person name="Dewar K."/>
            <person name="Conant G."/>
            <person name="Drula E."/>
            <person name="Henrissat B."/>
            <person name="Hansel C."/>
            <person name="Singer S."/>
            <person name="Hutchinson M.I."/>
            <person name="de Vries R.P."/>
            <person name="Natvig D.O."/>
            <person name="Powell A.J."/>
            <person name="Tsang A."/>
            <person name="Grigoriev I.V."/>
        </authorList>
    </citation>
    <scope>NUCLEOTIDE SEQUENCE [LARGE SCALE GENOMIC DNA]</scope>
    <source>
        <strain evidence="10 11">ATCC 24622</strain>
    </source>
</reference>
<evidence type="ECO:0000313" key="11">
    <source>
        <dbReference type="Proteomes" id="UP001586593"/>
    </source>
</evidence>
<feature type="region of interest" description="Disordered" evidence="8">
    <location>
        <begin position="1604"/>
        <end position="1659"/>
    </location>
</feature>
<feature type="region of interest" description="Disordered" evidence="8">
    <location>
        <begin position="2576"/>
        <end position="2612"/>
    </location>
</feature>
<organism evidence="10 11">
    <name type="scientific">Phialemonium thermophilum</name>
    <dbReference type="NCBI Taxonomy" id="223376"/>
    <lineage>
        <taxon>Eukaryota</taxon>
        <taxon>Fungi</taxon>
        <taxon>Dikarya</taxon>
        <taxon>Ascomycota</taxon>
        <taxon>Pezizomycotina</taxon>
        <taxon>Sordariomycetes</taxon>
        <taxon>Sordariomycetidae</taxon>
        <taxon>Cephalothecales</taxon>
        <taxon>Cephalothecaceae</taxon>
        <taxon>Phialemonium</taxon>
    </lineage>
</organism>
<feature type="region of interest" description="Disordered" evidence="8">
    <location>
        <begin position="3093"/>
        <end position="3125"/>
    </location>
</feature>
<feature type="compositionally biased region" description="Polar residues" evidence="8">
    <location>
        <begin position="3386"/>
        <end position="3395"/>
    </location>
</feature>
<feature type="region of interest" description="Disordered" evidence="8">
    <location>
        <begin position="3340"/>
        <end position="3423"/>
    </location>
</feature>
<evidence type="ECO:0000256" key="3">
    <source>
        <dbReference type="ARBA" id="ARBA00012485"/>
    </source>
</evidence>
<feature type="compositionally biased region" description="Basic and acidic residues" evidence="8">
    <location>
        <begin position="2912"/>
        <end position="2921"/>
    </location>
</feature>
<feature type="region of interest" description="Disordered" evidence="8">
    <location>
        <begin position="742"/>
        <end position="791"/>
    </location>
</feature>
<dbReference type="InterPro" id="IPR010314">
    <property type="entry name" value="E3_Ub_ligase_DUF913"/>
</dbReference>
<dbReference type="EC" id="2.3.2.26" evidence="3"/>
<feature type="region of interest" description="Disordered" evidence="8">
    <location>
        <begin position="2076"/>
        <end position="2118"/>
    </location>
</feature>
<feature type="region of interest" description="Disordered" evidence="8">
    <location>
        <begin position="3202"/>
        <end position="3222"/>
    </location>
</feature>
<keyword evidence="5 7" id="KW-0833">Ubl conjugation pathway</keyword>
<feature type="compositionally biased region" description="Basic and acidic residues" evidence="8">
    <location>
        <begin position="2104"/>
        <end position="2118"/>
    </location>
</feature>
<evidence type="ECO:0000256" key="8">
    <source>
        <dbReference type="SAM" id="MobiDB-lite"/>
    </source>
</evidence>
<dbReference type="SMART" id="SM00119">
    <property type="entry name" value="HECTc"/>
    <property type="match status" value="1"/>
</dbReference>
<comment type="caution">
    <text evidence="10">The sequence shown here is derived from an EMBL/GenBank/DDBJ whole genome shotgun (WGS) entry which is preliminary data.</text>
</comment>
<feature type="region of interest" description="Disordered" evidence="8">
    <location>
        <begin position="225"/>
        <end position="245"/>
    </location>
</feature>
<gene>
    <name evidence="10" type="ORF">VTK73DRAFT_83</name>
</gene>
<feature type="compositionally biased region" description="Basic and acidic residues" evidence="8">
    <location>
        <begin position="1650"/>
        <end position="1659"/>
    </location>
</feature>
<evidence type="ECO:0000313" key="10">
    <source>
        <dbReference type="EMBL" id="KAL1884389.1"/>
    </source>
</evidence>
<feature type="compositionally biased region" description="Polar residues" evidence="8">
    <location>
        <begin position="951"/>
        <end position="968"/>
    </location>
</feature>
<feature type="compositionally biased region" description="Acidic residues" evidence="8">
    <location>
        <begin position="2526"/>
        <end position="2544"/>
    </location>
</feature>
<evidence type="ECO:0000256" key="1">
    <source>
        <dbReference type="ARBA" id="ARBA00000885"/>
    </source>
</evidence>
<evidence type="ECO:0000256" key="6">
    <source>
        <dbReference type="ARBA" id="ARBA00034494"/>
    </source>
</evidence>
<sequence length="4061" mass="451272">MGKITKPMQQKHKETLSPWLKEYVHDATLVPLPLLPQHLDKFPSRWPFPRGDLYHWIPLLNRFDDILAAVCATYNLNDGPQMREFGCDVLLNKGTAVEYGDGQAWDMGRLLELGYGQDGDRHLVVAVLKFSRMLLEHCGNRSIYASSTHLNDLLNTPHLDIIYATLQVGVELAQRYQASVKRMASPSRQLSSALLANHYNIELEKVQFLAQSFVKTPIFKFADVPPTTPASTGKGKEKAHAGSHRNVTSMYANDLVSLAAPEATADSDWNGWGDVKVIYYPNSASSEAQHPSPSEHPVSGSGPGASSNSPSTPTPLRRGSTTPRGNRQASADDSSPVHPRTPAPGHDGPVQPGHKLVEVPHSAAVSTSVYDLLSRCPPEMPKLAKYEFLNRVRVSKALLDSPETRQQALAVRLLAITNLAYIHPEPVFLEKVLRHDNDEPRRYQLVYQLAELIHPSADGSNTVPLWLQAIALTTLEAVSNLTARYSDVLSALNANVNHGVLLYVIRKAVAGMRADREDEQLDKVTEEDEWRNALFSLTLHMAMGPRVGVEMISAGLMDILVEILNLRTRVSTRYHSMMLAFLDGLIYGYQGAFQSFASASGLDCIAQLTIDTVSEAAALARAGKGTARKFHAHTVDYEIPFYQQQTLKWLLKFLHHVLTNSYSYGGNTDRLLRNLVDNSQLLGSIRTIIESKELFGSVVWTNSVTLLSDFINNDPTSFAAIAESGMIKSFLEVVTNRPVKAEPLTRQASDGDQNQEPSSPEEPTEFQNNPRPHPPATELLARQKPRDGPVATGILPSSEAMSIIPVALNSISLNNAGLKMVVSSQALETFLEVFESPEHVRCMEADPDLPTALGNSFDELARHHPALRPSISNAILNVSARLVYLARQEPNDAGVRLLVSDPEGKSVSADKRTIPFWSSAGASSAKGNEKAVAVPGDSDVEMADAGGSATNGGSPKTANDSTSPSQSVFGSDAAVTPFIGALSSFLTQAISNSNLKSAFICRGGIELLLDLADAPSLPYDFGESGASRTLSQILSQLIEASPILGLPAILNRLQDSIDALRPLVNMEGSHPFFAPFLDPDFSPKAPSGELDPELVWKVSSGTSLVKSLLNTQTLIKILYQCFPYSNRHGTSTLPSVNVFDYYTRLIKSLGPLLRTVLAEEMSIAHVVPQRWSNRKLSDLEERLVDVTPSDAVTSVGGVGGATHSDEAGASALAERTSQDIPSHLKKPSAEEVSSPAYQNYQVLRVLLHSLMPTTLPFFQTIGKALLPRRERDTYIRSHHMSVAEALAATILEQLKPSGRETTMKDMHYWIVMLHTVQEMLVDPTRHSERSTVQIILPVLNAFKEQGGLDTLNRMLLQFSEDICKEPADSGEESKSKLAAMGMKKILDLYLLIVHGKNIIDSMTQITLYPRSIERRTDVQTGPQLVVELRMAILPVIKTLWASPLVEKASTQVLTKVIDILKTIATADQETHAYRRSDKPAPPLTFKRDPVLFNWSAVADELQSLSATYGADLAQEALYRANGKRDDAVDYCQAVEKKAARRRNPIPEDEKFQNVPSSKTASSSNQTPAFPAAGGANTSDAMALDSLPEIDRLIGDAIGEAVFGELGDHSSGNGSSEDEEESSVRSVLNAVPSAPTNLAGEASASDPTQVAEERAQVTKDDLDGERAELREDLIDRCLDVIRAHPDSVFEVSELIETAILKPENDEKRAEVGDILANALMSFAMDDEIKKSSGASIAAYAHLLALLLQDKAFYAATVKTVKEYIGDYLSFLRLSPANSHEELPPWIPHILLIFEILLTADEQPVEVRWKPPSSEDDVVEEPRWEEKEPNLGSEDRVSLMEAVLDILPRIGKDSSLAVSVLRVLVVLTRDRSIAKTVGERKNLQRLFVMAKQLCGAEASHLRDSGVTRSLLIVLRHIVEDEDIIRQIMRAEIQTYMENFQRSSRPHDVPNFIRHLSHVAMRAPKLFVEVATDMVKLVRWSPPGSDALPRHQITLSLKDEGPSSRGAVPEDSSVEPAVQATEDLTIDDDVKPTTESGEPALGEAPRTPGQDLKRPVLENPDGVIHFLLCELLNYKDVDDKDASPQPSKESKAGAEVSSAGPGMESASDQRAEESKDKKGPKQIFRAEEHPIFIYRCFLLHCLAELLQSYNRTKVEFINFKRSAPVQTNTPIKPRSSVLNYLLNDVLCLNSLSANVDSIALKKKAATASQAQQVLVALVAKTGEKPVDRQRDAFLYDDEPDLLFVRKFVLDTVLKAYKEASTPNEPFDIRYAKMLCLAELMSQMIGEKDNPNPRGTDPAALNSQLQLKRLMYEKGYLSALTSSIADIDLTFPNVKRTIKYILRVLRMLTKTATQLSKSDLITSTTADNADDDIISASSLSDIEDDREETPDLYRNSTLGMLEPGREDDFSEDSEDDDEEMYDEEFGDELDYGDDMSADDENVSDEDEELGEMGNIEGLPGDPNVVEVIMGEDDDDDDDDDEDDDMDDDDDEDEPSDEDEEDEDDMGSEDMEDDEDQIEIYDEGNPVGDDGGSDWESDSDGDEGDEEEIDYEAEAQDLDEQVIDDQMGRFGNLMRAAMEADDLDGEDVHDFGERYVDDGAEEDDEDDQDDEVDDDDYYYDQDYPHDDPVSNMPAGLGWDTLVLDHGAHRHRHHHHGGIHSPFPGPPFMVGGPRDPLSEFRNYFRTPRGGPASHNPEDSINPLLRRRHPSARDSSPRPSNPNLLRLGFPHNIVGSAGLDGPLAFINDLVASLPIQGRPGHALHFQITHQGPRGEVRELHIPVGGGSSHQQRDTRSDLRRDLYQEPLQVVSFVPVLTLERWQQEARMVFGHNYNEKTTSLYNMVLGKLTPAAIQREKELKARQEEERMKREEEKRKREEEERKQKEAKEAEERAAREKKEVEERERAEREAAEAVARPSRSDESRESQAMEGVEATGANEDGGEGATQQQTQRVVTTIRGETVDVTELGIDPEYLAALPEEFREEVIAQAVTSRRSQAREAADVSGENTEVFQEFLEALPEELRQEIIQQERQERRRRERDEQRRQAAAAGHDVGPQDMDTASILLTFPPALREQVLMDQGEDLMDHLPPELAAEARALTQRHAAQRAPPALTRGARDAPRQFDAGGAADNKGQRRQVVQMLDKAGIATLLRLMFVSQQGSIRNALFDVLVYVCENRQNRLEVISTVLQILQDGSTDMDAVERSFGQLSLKAKQPKDRDPRTPSSLKKPLTGVGAVAQIQGSSEVSPLLVVQQCLDLLVELCKNNLHVPSLFLTEHETVAATLKRSLSRKSKGRDVNSKAQKYAINALLGLLDRSLVMESSSVMQLLADLLNKVTFPLQALERRRREAEEEAKKTKQQQEESKDGETQAGAAASGEQVSSVTRAPDSADKQPAEQTQQNLVTSAQSAEAESSEAHATKAAPSEKNLRQLTPPYIPEHNLRLVINIFVARECSSKTFQNTISAIKNLSYIENAKRVFGEELVRQARVLSENIVKDLDDLLPHILKAESGTEIQGVALAKFSPGASEQNKLLRVLTALDHLFDSKTKKSDGSQNESSDKETAKDDLLGSLYYNPTFGKMWEKLSACLSAIRQKENMLNVATILLPLIESLMVVCKNTTLEDAPTSQTAPGKEMLLSSPPPENRIAGLFFTFTEEHRRILNELVRQNPKLMSGTFSLLVKNPKVLEFDNKRNYFNRSVHSKTGHQQTRPSFPPLQLSVRREHVFHDSYRSLYFKSGDEMKYGKLNIRFHGEEGVDAGGVTREWFQVLARQMFDPNYALFIPVSSDRTTFHPNKLSAINDEHLMFFKFIGRIIGKALYEGRLLDCYFSRAVYKRILGKPVSVKDMESFDLEYYKSLTWMLENNITGVFSETFSVEDDEFGVVKTVDLCENGRNIPVTEENKHEYVRLVVEHKLLTSVKDQMEHFLKGFHEIIPAELISIFNEQELELLISGLPDIDVDDWKSNTEYHNYTAASPQIQWFWRAVRSFDKEERAKLLQFVTGTSKVPLNGFKELEGMNGINRFNIHRDYGSTDRLPSSHTCFNQLDLPEYESYEILRTRLLKAITAGSDYFGFA</sequence>
<evidence type="ECO:0000256" key="2">
    <source>
        <dbReference type="ARBA" id="ARBA00004906"/>
    </source>
</evidence>
<dbReference type="SUPFAM" id="SSF48371">
    <property type="entry name" value="ARM repeat"/>
    <property type="match status" value="2"/>
</dbReference>
<feature type="compositionally biased region" description="Polar residues" evidence="8">
    <location>
        <begin position="1553"/>
        <end position="1567"/>
    </location>
</feature>
<feature type="domain" description="HECT" evidence="9">
    <location>
        <begin position="3725"/>
        <end position="4061"/>
    </location>
</feature>
<dbReference type="PROSITE" id="PS50237">
    <property type="entry name" value="HECT"/>
    <property type="match status" value="1"/>
</dbReference>
<proteinExistence type="inferred from homology"/>
<dbReference type="InterPro" id="IPR016024">
    <property type="entry name" value="ARM-type_fold"/>
</dbReference>
<dbReference type="Gene3D" id="3.30.2410.10">
    <property type="entry name" value="Hect, E3 ligase catalytic domain"/>
    <property type="match status" value="1"/>
</dbReference>
<feature type="compositionally biased region" description="Acidic residues" evidence="8">
    <location>
        <begin position="2377"/>
        <end position="2386"/>
    </location>
</feature>
<feature type="region of interest" description="Disordered" evidence="8">
    <location>
        <begin position="1994"/>
        <end position="2053"/>
    </location>
</feature>
<evidence type="ECO:0000256" key="7">
    <source>
        <dbReference type="PROSITE-ProRule" id="PRU00104"/>
    </source>
</evidence>
<feature type="region of interest" description="Disordered" evidence="8">
    <location>
        <begin position="2857"/>
        <end position="2947"/>
    </location>
</feature>
<keyword evidence="11" id="KW-1185">Reference proteome</keyword>
<dbReference type="Gene3D" id="3.30.2160.10">
    <property type="entry name" value="Hect, E3 ligase catalytic domain"/>
    <property type="match status" value="1"/>
</dbReference>
<feature type="region of interest" description="Disordered" evidence="8">
    <location>
        <begin position="284"/>
        <end position="354"/>
    </location>
</feature>
<feature type="active site" description="Glycyl thioester intermediate" evidence="7">
    <location>
        <position position="4028"/>
    </location>
</feature>
<feature type="region of interest" description="Disordered" evidence="8">
    <location>
        <begin position="2374"/>
        <end position="2544"/>
    </location>
</feature>
<feature type="compositionally biased region" description="Basic and acidic residues" evidence="8">
    <location>
        <begin position="2076"/>
        <end position="2089"/>
    </location>
</feature>
<dbReference type="InterPro" id="IPR050409">
    <property type="entry name" value="E3_ubiq-protein_ligase"/>
</dbReference>
<feature type="compositionally biased region" description="Polar residues" evidence="8">
    <location>
        <begin position="319"/>
        <end position="333"/>
    </location>
</feature>
<feature type="compositionally biased region" description="Polar residues" evidence="8">
    <location>
        <begin position="746"/>
        <end position="758"/>
    </location>
</feature>
<dbReference type="SUPFAM" id="SSF56204">
    <property type="entry name" value="Hect, E3 ligase catalytic domain"/>
    <property type="match status" value="1"/>
</dbReference>
<dbReference type="Gene3D" id="3.90.1750.10">
    <property type="entry name" value="Hect, E3 ligase catalytic domains"/>
    <property type="match status" value="1"/>
</dbReference>
<feature type="compositionally biased region" description="Acidic residues" evidence="8">
    <location>
        <begin position="2593"/>
        <end position="2612"/>
    </location>
</feature>
<dbReference type="PANTHER" id="PTHR11254">
    <property type="entry name" value="HECT DOMAIN UBIQUITIN-PROTEIN LIGASE"/>
    <property type="match status" value="1"/>
</dbReference>
<dbReference type="Pfam" id="PF06025">
    <property type="entry name" value="DUF913"/>
    <property type="match status" value="1"/>
</dbReference>
<dbReference type="Proteomes" id="UP001586593">
    <property type="component" value="Unassembled WGS sequence"/>
</dbReference>
<protein>
    <recommendedName>
        <fullName evidence="3">HECT-type E3 ubiquitin transferase</fullName>
        <ecNumber evidence="3">2.3.2.26</ecNumber>
    </recommendedName>
</protein>
<feature type="region of interest" description="Disordered" evidence="8">
    <location>
        <begin position="1194"/>
        <end position="1231"/>
    </location>
</feature>
<dbReference type="InterPro" id="IPR010309">
    <property type="entry name" value="E3_Ub_ligase_DUF908"/>
</dbReference>
<evidence type="ECO:0000256" key="5">
    <source>
        <dbReference type="ARBA" id="ARBA00022786"/>
    </source>
</evidence>
<feature type="compositionally biased region" description="Basic and acidic residues" evidence="8">
    <location>
        <begin position="3025"/>
        <end position="3038"/>
    </location>
</feature>
<feature type="compositionally biased region" description="Basic and acidic residues" evidence="8">
    <location>
        <begin position="2857"/>
        <end position="2905"/>
    </location>
</feature>
<feature type="compositionally biased region" description="Low complexity" evidence="8">
    <location>
        <begin position="297"/>
        <end position="315"/>
    </location>
</feature>
<dbReference type="PANTHER" id="PTHR11254:SF67">
    <property type="entry name" value="E3 UBIQUITIN-PROTEIN LIGASE HUWE1"/>
    <property type="match status" value="1"/>
</dbReference>
<comment type="pathway">
    <text evidence="2">Protein modification; protein ubiquitination.</text>
</comment>
<dbReference type="EMBL" id="JAZHXJ010000001">
    <property type="protein sequence ID" value="KAL1884389.1"/>
    <property type="molecule type" value="Genomic_DNA"/>
</dbReference>
<dbReference type="Pfam" id="PF14377">
    <property type="entry name" value="UBM"/>
    <property type="match status" value="3"/>
</dbReference>
<name>A0ABR3YA96_9PEZI</name>
<dbReference type="Pfam" id="PF00632">
    <property type="entry name" value="HECT"/>
    <property type="match status" value="1"/>
</dbReference>
<feature type="region of interest" description="Disordered" evidence="8">
    <location>
        <begin position="3025"/>
        <end position="3051"/>
    </location>
</feature>